<organism evidence="6 7">
    <name type="scientific">Macleaya cordata</name>
    <name type="common">Five-seeded plume-poppy</name>
    <name type="synonym">Bocconia cordata</name>
    <dbReference type="NCBI Taxonomy" id="56857"/>
    <lineage>
        <taxon>Eukaryota</taxon>
        <taxon>Viridiplantae</taxon>
        <taxon>Streptophyta</taxon>
        <taxon>Embryophyta</taxon>
        <taxon>Tracheophyta</taxon>
        <taxon>Spermatophyta</taxon>
        <taxon>Magnoliopsida</taxon>
        <taxon>Ranunculales</taxon>
        <taxon>Papaveraceae</taxon>
        <taxon>Papaveroideae</taxon>
        <taxon>Macleaya</taxon>
    </lineage>
</organism>
<evidence type="ECO:0000256" key="3">
    <source>
        <dbReference type="ARBA" id="ARBA00022729"/>
    </source>
</evidence>
<dbReference type="InterPro" id="IPR044206">
    <property type="entry name" value="EGC1/2"/>
</dbReference>
<evidence type="ECO:0000259" key="5">
    <source>
        <dbReference type="PROSITE" id="PS50842"/>
    </source>
</evidence>
<dbReference type="EMBL" id="MVGT01002309">
    <property type="protein sequence ID" value="OVA08663.1"/>
    <property type="molecule type" value="Genomic_DNA"/>
</dbReference>
<dbReference type="STRING" id="56857.A0A200QDY0"/>
<protein>
    <submittedName>
        <fullName evidence="6">Expansin/pollen allergen</fullName>
    </submittedName>
</protein>
<evidence type="ECO:0000256" key="2">
    <source>
        <dbReference type="ARBA" id="ARBA00022525"/>
    </source>
</evidence>
<dbReference type="InterPro" id="IPR007112">
    <property type="entry name" value="Expansin/allergen_DPBB_dom"/>
</dbReference>
<dbReference type="Gene3D" id="2.40.40.10">
    <property type="entry name" value="RlpA-like domain"/>
    <property type="match status" value="1"/>
</dbReference>
<keyword evidence="2" id="KW-0964">Secreted</keyword>
<feature type="domain" description="Expansin-like EG45" evidence="5">
    <location>
        <begin position="34"/>
        <end position="141"/>
    </location>
</feature>
<reference evidence="6 7" key="1">
    <citation type="journal article" date="2017" name="Mol. Plant">
        <title>The Genome of Medicinal Plant Macleaya cordata Provides New Insights into Benzylisoquinoline Alkaloids Metabolism.</title>
        <authorList>
            <person name="Liu X."/>
            <person name="Liu Y."/>
            <person name="Huang P."/>
            <person name="Ma Y."/>
            <person name="Qing Z."/>
            <person name="Tang Q."/>
            <person name="Cao H."/>
            <person name="Cheng P."/>
            <person name="Zheng Y."/>
            <person name="Yuan Z."/>
            <person name="Zhou Y."/>
            <person name="Liu J."/>
            <person name="Tang Z."/>
            <person name="Zhuo Y."/>
            <person name="Zhang Y."/>
            <person name="Yu L."/>
            <person name="Huang J."/>
            <person name="Yang P."/>
            <person name="Peng Q."/>
            <person name="Zhang J."/>
            <person name="Jiang W."/>
            <person name="Zhang Z."/>
            <person name="Lin K."/>
            <person name="Ro D.K."/>
            <person name="Chen X."/>
            <person name="Xiong X."/>
            <person name="Shang Y."/>
            <person name="Huang S."/>
            <person name="Zeng J."/>
        </authorList>
    </citation>
    <scope>NUCLEOTIDE SEQUENCE [LARGE SCALE GENOMIC DNA]</scope>
    <source>
        <strain evidence="7">cv. BLH2017</strain>
        <tissue evidence="6">Root</tissue>
    </source>
</reference>
<dbReference type="PANTHER" id="PTHR47295">
    <property type="entry name" value="EG45-LIKE DOMAIN CONTAINING PROTEIN 1-RELATED"/>
    <property type="match status" value="1"/>
</dbReference>
<dbReference type="OMA" id="GIINMDY"/>
<feature type="signal peptide" evidence="4">
    <location>
        <begin position="1"/>
        <end position="31"/>
    </location>
</feature>
<dbReference type="CDD" id="cd22269">
    <property type="entry name" value="DPBB_EG45-like"/>
    <property type="match status" value="1"/>
</dbReference>
<evidence type="ECO:0000313" key="7">
    <source>
        <dbReference type="Proteomes" id="UP000195402"/>
    </source>
</evidence>
<dbReference type="InterPro" id="IPR036908">
    <property type="entry name" value="RlpA-like_sf"/>
</dbReference>
<keyword evidence="3 4" id="KW-0732">Signal</keyword>
<dbReference type="AlphaFoldDB" id="A0A200QDY0"/>
<evidence type="ECO:0000256" key="4">
    <source>
        <dbReference type="SAM" id="SignalP"/>
    </source>
</evidence>
<dbReference type="SUPFAM" id="SSF50685">
    <property type="entry name" value="Barwin-like endoglucanases"/>
    <property type="match status" value="1"/>
</dbReference>
<dbReference type="OrthoDB" id="406505at2759"/>
<evidence type="ECO:0000256" key="1">
    <source>
        <dbReference type="ARBA" id="ARBA00004613"/>
    </source>
</evidence>
<dbReference type="InParanoid" id="A0A200QDY0"/>
<sequence length="141" mass="14640">MAMSQYYSFFLVPLVVAVALMISFSAPLVASQSNGIATFNTPPYVPSSCNGYQDDGVMIAAASDAIWNDGGACGSFYQVTCISGTNEGTPQPCLGTGSVVVKINDYCAPPGCRGTLDLSQEAFASIADTNAGAINILYQEL</sequence>
<dbReference type="GO" id="GO:0048046">
    <property type="term" value="C:apoplast"/>
    <property type="evidence" value="ECO:0007669"/>
    <property type="project" value="InterPro"/>
</dbReference>
<name>A0A200QDY0_MACCD</name>
<accession>A0A200QDY0</accession>
<dbReference type="PANTHER" id="PTHR47295:SF4">
    <property type="entry name" value="EXPANSIN-LIKE EG45 DOMAIN-CONTAINING PROTEIN"/>
    <property type="match status" value="1"/>
</dbReference>
<dbReference type="GO" id="GO:0009627">
    <property type="term" value="P:systemic acquired resistance"/>
    <property type="evidence" value="ECO:0007669"/>
    <property type="project" value="InterPro"/>
</dbReference>
<dbReference type="Pfam" id="PF03330">
    <property type="entry name" value="DPBB_1"/>
    <property type="match status" value="1"/>
</dbReference>
<dbReference type="PROSITE" id="PS50842">
    <property type="entry name" value="EXPANSIN_EG45"/>
    <property type="match status" value="1"/>
</dbReference>
<gene>
    <name evidence="6" type="ORF">BVC80_1611g11</name>
</gene>
<dbReference type="Proteomes" id="UP000195402">
    <property type="component" value="Unassembled WGS sequence"/>
</dbReference>
<dbReference type="InterPro" id="IPR009009">
    <property type="entry name" value="RlpA-like_DPBB"/>
</dbReference>
<feature type="chain" id="PRO_5012171061" evidence="4">
    <location>
        <begin position="32"/>
        <end position="141"/>
    </location>
</feature>
<evidence type="ECO:0000313" key="6">
    <source>
        <dbReference type="EMBL" id="OVA08663.1"/>
    </source>
</evidence>
<dbReference type="FunFam" id="2.40.40.10:FF:000005">
    <property type="entry name" value="Barwin-related endoglucanase"/>
    <property type="match status" value="1"/>
</dbReference>
<proteinExistence type="predicted"/>
<dbReference type="SMART" id="SM00837">
    <property type="entry name" value="DPBB_1"/>
    <property type="match status" value="1"/>
</dbReference>
<comment type="caution">
    <text evidence="6">The sequence shown here is derived from an EMBL/GenBank/DDBJ whole genome shotgun (WGS) entry which is preliminary data.</text>
</comment>
<keyword evidence="7" id="KW-1185">Reference proteome</keyword>
<comment type="subcellular location">
    <subcellularLocation>
        <location evidence="1">Secreted</location>
    </subcellularLocation>
</comment>